<sequence>MLVFLQKKTLLSLAVFPITIQLQRLVPRGHKKINREDYAPAAEIIRGGLGSPRRKAAGSLIEKHLLM</sequence>
<dbReference type="EMBL" id="JAGYPN010000003">
    <property type="protein sequence ID" value="MBS4224400.1"/>
    <property type="molecule type" value="Genomic_DNA"/>
</dbReference>
<name>A0A942Z6E2_9BACI</name>
<proteinExistence type="predicted"/>
<comment type="caution">
    <text evidence="1">The sequence shown here is derived from an EMBL/GenBank/DDBJ whole genome shotgun (WGS) entry which is preliminary data.</text>
</comment>
<accession>A0A942Z6E2</accession>
<protein>
    <submittedName>
        <fullName evidence="1">Uncharacterized protein</fullName>
    </submittedName>
</protein>
<dbReference type="RefSeq" id="WP_213099468.1">
    <property type="nucleotide sequence ID" value="NZ_JAGYPK010000003.1"/>
</dbReference>
<evidence type="ECO:0000313" key="1">
    <source>
        <dbReference type="EMBL" id="MBS4224400.1"/>
    </source>
</evidence>
<dbReference type="AlphaFoldDB" id="A0A942Z6E2"/>
<evidence type="ECO:0000313" key="2">
    <source>
        <dbReference type="Proteomes" id="UP000676456"/>
    </source>
</evidence>
<organism evidence="1 2">
    <name type="scientific">Lederbergia citrea</name>
    <dbReference type="NCBI Taxonomy" id="2833581"/>
    <lineage>
        <taxon>Bacteria</taxon>
        <taxon>Bacillati</taxon>
        <taxon>Bacillota</taxon>
        <taxon>Bacilli</taxon>
        <taxon>Bacillales</taxon>
        <taxon>Bacillaceae</taxon>
        <taxon>Lederbergia</taxon>
    </lineage>
</organism>
<gene>
    <name evidence="1" type="ORF">KHA91_16890</name>
</gene>
<dbReference type="Proteomes" id="UP000676456">
    <property type="component" value="Unassembled WGS sequence"/>
</dbReference>
<keyword evidence="2" id="KW-1185">Reference proteome</keyword>
<reference evidence="1 2" key="1">
    <citation type="submission" date="2021-05" db="EMBL/GenBank/DDBJ databases">
        <title>Novel Bacillus species.</title>
        <authorList>
            <person name="Liu G."/>
        </authorList>
    </citation>
    <scope>NUCLEOTIDE SEQUENCE [LARGE SCALE GENOMIC DNA]</scope>
    <source>
        <strain evidence="1 2">FJAT-49682</strain>
    </source>
</reference>